<keyword evidence="4" id="KW-0564">Palmitate</keyword>
<evidence type="ECO:0000313" key="10">
    <source>
        <dbReference type="Proteomes" id="UP000322553"/>
    </source>
</evidence>
<feature type="compositionally biased region" description="Polar residues" evidence="7">
    <location>
        <begin position="48"/>
        <end position="57"/>
    </location>
</feature>
<dbReference type="AlphaFoldDB" id="A0A1S1NSC7"/>
<dbReference type="OrthoDB" id="6174621at2"/>
<dbReference type="PROSITE" id="PS51257">
    <property type="entry name" value="PROKAR_LIPOPROTEIN"/>
    <property type="match status" value="1"/>
</dbReference>
<keyword evidence="2 8" id="KW-0732">Signal</keyword>
<evidence type="ECO:0000256" key="8">
    <source>
        <dbReference type="SAM" id="SignalP"/>
    </source>
</evidence>
<evidence type="ECO:0000256" key="6">
    <source>
        <dbReference type="ARBA" id="ARBA00023288"/>
    </source>
</evidence>
<comment type="subcellular location">
    <subcellularLocation>
        <location evidence="1">Cell outer membrane</location>
        <topology evidence="1">Lipid-anchor</topology>
    </subcellularLocation>
</comment>
<feature type="chain" id="PRO_5043545594" evidence="8">
    <location>
        <begin position="18"/>
        <end position="122"/>
    </location>
</feature>
<keyword evidence="6 9" id="KW-0449">Lipoprotein</keyword>
<evidence type="ECO:0000313" key="9">
    <source>
        <dbReference type="EMBL" id="QEL12648.1"/>
    </source>
</evidence>
<dbReference type="KEGG" id="kuy:FY550_00745"/>
<keyword evidence="5" id="KW-0998">Cell outer membrane</keyword>
<dbReference type="Proteomes" id="UP000322553">
    <property type="component" value="Chromosome"/>
</dbReference>
<dbReference type="EMBL" id="CP043420">
    <property type="protein sequence ID" value="QEL12648.1"/>
    <property type="molecule type" value="Genomic_DNA"/>
</dbReference>
<keyword evidence="3" id="KW-0472">Membrane</keyword>
<name>A0A1S1NSC7_9GAMM</name>
<evidence type="ECO:0000256" key="4">
    <source>
        <dbReference type="ARBA" id="ARBA00023139"/>
    </source>
</evidence>
<protein>
    <submittedName>
        <fullName evidence="9">Lipoprotein</fullName>
    </submittedName>
</protein>
<proteinExistence type="predicted"/>
<organism evidence="9 10">
    <name type="scientific">Kushneria phosphatilytica</name>
    <dbReference type="NCBI Taxonomy" id="657387"/>
    <lineage>
        <taxon>Bacteria</taxon>
        <taxon>Pseudomonadati</taxon>
        <taxon>Pseudomonadota</taxon>
        <taxon>Gammaproteobacteria</taxon>
        <taxon>Oceanospirillales</taxon>
        <taxon>Halomonadaceae</taxon>
        <taxon>Kushneria</taxon>
    </lineage>
</organism>
<dbReference type="InterPro" id="IPR032831">
    <property type="entry name" value="LptM_cons"/>
</dbReference>
<reference evidence="9 10" key="1">
    <citation type="submission" date="2019-08" db="EMBL/GenBank/DDBJ databases">
        <title>Complete genome sequence of Kushneria sp. YCWA18, a halophilic phosphate-solubilizing bacterium isolated from Daqiao saltern in China.</title>
        <authorList>
            <person name="Du G.-X."/>
            <person name="Qu L.-Y."/>
        </authorList>
    </citation>
    <scope>NUCLEOTIDE SEQUENCE [LARGE SCALE GENOMIC DNA]</scope>
    <source>
        <strain evidence="9 10">YCWA18</strain>
    </source>
</reference>
<dbReference type="STRING" id="657387.BH688_13770"/>
<accession>A0A1S1NSC7</accession>
<feature type="compositionally biased region" description="Basic and acidic residues" evidence="7">
    <location>
        <begin position="35"/>
        <end position="44"/>
    </location>
</feature>
<keyword evidence="10" id="KW-1185">Reference proteome</keyword>
<dbReference type="NCBIfam" id="NF047847">
    <property type="entry name" value="SS_mature_LptM"/>
    <property type="match status" value="1"/>
</dbReference>
<evidence type="ECO:0000256" key="5">
    <source>
        <dbReference type="ARBA" id="ARBA00023237"/>
    </source>
</evidence>
<feature type="signal peptide" evidence="8">
    <location>
        <begin position="1"/>
        <end position="17"/>
    </location>
</feature>
<gene>
    <name evidence="9" type="ORF">FY550_00745</name>
</gene>
<dbReference type="Pfam" id="PF13627">
    <property type="entry name" value="LptM_cons"/>
    <property type="match status" value="1"/>
</dbReference>
<evidence type="ECO:0000256" key="7">
    <source>
        <dbReference type="SAM" id="MobiDB-lite"/>
    </source>
</evidence>
<feature type="region of interest" description="Disordered" evidence="7">
    <location>
        <begin position="20"/>
        <end position="122"/>
    </location>
</feature>
<feature type="compositionally biased region" description="Polar residues" evidence="7">
    <location>
        <begin position="78"/>
        <end position="89"/>
    </location>
</feature>
<evidence type="ECO:0000256" key="1">
    <source>
        <dbReference type="ARBA" id="ARBA00004459"/>
    </source>
</evidence>
<dbReference type="GO" id="GO:0009279">
    <property type="term" value="C:cell outer membrane"/>
    <property type="evidence" value="ECO:0007669"/>
    <property type="project" value="UniProtKB-SubCell"/>
</dbReference>
<evidence type="ECO:0000256" key="3">
    <source>
        <dbReference type="ARBA" id="ARBA00023136"/>
    </source>
</evidence>
<evidence type="ECO:0000256" key="2">
    <source>
        <dbReference type="ARBA" id="ARBA00022729"/>
    </source>
</evidence>
<sequence length="122" mass="12520">MYLRLVLGALALPLVLAGCGQKGPLYLPSNQQAQEKYDPQHAYESESDGNNKPSDQPQHAPDEKSGTPPGGAIDDSHSQTPTMPDTQSPGARDTGEQSSVPNIGSGVGTTTNPVGGPGGTPQ</sequence>